<sequence length="215" mass="22973">MRPADVPMPAAVAARPRDDRGYPVLAITPWADGQPRFAATGTARSYLCAVERRCSICGTPMAAGPVWRVVGGAEAEAIAAATAAGRAYRNEAATVEAPGHRDCMLYAAVVCPYLAQPTARRGQDGTHAGMVRGERKSAGGAVVGFATLEFRYADVMMFRFADVVEFLPHDSGEEQLPVLVSAISQSTAATPECPDYLLSDEESATRRFTTYLDVR</sequence>
<evidence type="ECO:0000313" key="1">
    <source>
        <dbReference type="EMBL" id="MFC4136596.1"/>
    </source>
</evidence>
<protein>
    <submittedName>
        <fullName evidence="1">Uncharacterized protein</fullName>
    </submittedName>
</protein>
<comment type="caution">
    <text evidence="1">The sequence shown here is derived from an EMBL/GenBank/DDBJ whole genome shotgun (WGS) entry which is preliminary data.</text>
</comment>
<accession>A0ABV8M1Y7</accession>
<proteinExistence type="predicted"/>
<evidence type="ECO:0000313" key="2">
    <source>
        <dbReference type="Proteomes" id="UP001595816"/>
    </source>
</evidence>
<organism evidence="1 2">
    <name type="scientific">Hamadaea flava</name>
    <dbReference type="NCBI Taxonomy" id="1742688"/>
    <lineage>
        <taxon>Bacteria</taxon>
        <taxon>Bacillati</taxon>
        <taxon>Actinomycetota</taxon>
        <taxon>Actinomycetes</taxon>
        <taxon>Micromonosporales</taxon>
        <taxon>Micromonosporaceae</taxon>
        <taxon>Hamadaea</taxon>
    </lineage>
</organism>
<dbReference type="RefSeq" id="WP_253760270.1">
    <property type="nucleotide sequence ID" value="NZ_JAMZDZ010000001.1"/>
</dbReference>
<keyword evidence="2" id="KW-1185">Reference proteome</keyword>
<dbReference type="EMBL" id="JBHSAY010000033">
    <property type="protein sequence ID" value="MFC4136596.1"/>
    <property type="molecule type" value="Genomic_DNA"/>
</dbReference>
<dbReference type="Proteomes" id="UP001595816">
    <property type="component" value="Unassembled WGS sequence"/>
</dbReference>
<gene>
    <name evidence="1" type="ORF">ACFOZ4_38820</name>
</gene>
<reference evidence="2" key="1">
    <citation type="journal article" date="2019" name="Int. J. Syst. Evol. Microbiol.">
        <title>The Global Catalogue of Microorganisms (GCM) 10K type strain sequencing project: providing services to taxonomists for standard genome sequencing and annotation.</title>
        <authorList>
            <consortium name="The Broad Institute Genomics Platform"/>
            <consortium name="The Broad Institute Genome Sequencing Center for Infectious Disease"/>
            <person name="Wu L."/>
            <person name="Ma J."/>
        </authorList>
    </citation>
    <scope>NUCLEOTIDE SEQUENCE [LARGE SCALE GENOMIC DNA]</scope>
    <source>
        <strain evidence="2">CGMCC 4.7289</strain>
    </source>
</reference>
<name>A0ABV8M1Y7_9ACTN</name>